<keyword evidence="2" id="KW-0812">Transmembrane</keyword>
<keyword evidence="2" id="KW-0626">Porin</keyword>
<keyword evidence="3" id="KW-0732">Signal</keyword>
<dbReference type="Gene3D" id="2.40.160.20">
    <property type="match status" value="1"/>
</dbReference>
<evidence type="ECO:0000259" key="4">
    <source>
        <dbReference type="Pfam" id="PF01389"/>
    </source>
</evidence>
<dbReference type="InterPro" id="IPR011250">
    <property type="entry name" value="OMP/PagP_B-barrel"/>
</dbReference>
<dbReference type="RefSeq" id="WP_184463641.1">
    <property type="nucleotide sequence ID" value="NZ_JACHHW010000007.1"/>
</dbReference>
<dbReference type="SUPFAM" id="SSF56925">
    <property type="entry name" value="OMPA-like"/>
    <property type="match status" value="1"/>
</dbReference>
<dbReference type="GO" id="GO:0009279">
    <property type="term" value="C:cell outer membrane"/>
    <property type="evidence" value="ECO:0007669"/>
    <property type="project" value="InterPro"/>
</dbReference>
<evidence type="ECO:0000256" key="1">
    <source>
        <dbReference type="ARBA" id="ARBA00005710"/>
    </source>
</evidence>
<feature type="signal peptide" evidence="3">
    <location>
        <begin position="1"/>
        <end position="21"/>
    </location>
</feature>
<evidence type="ECO:0000256" key="2">
    <source>
        <dbReference type="ARBA" id="ARBA00023114"/>
    </source>
</evidence>
<evidence type="ECO:0000313" key="6">
    <source>
        <dbReference type="Proteomes" id="UP000536640"/>
    </source>
</evidence>
<protein>
    <recommendedName>
        <fullName evidence="4">Outer membrane protein OmpA-like transmembrane domain-containing protein</fullName>
    </recommendedName>
</protein>
<comment type="caution">
    <text evidence="5">The sequence shown here is derived from an EMBL/GenBank/DDBJ whole genome shotgun (WGS) entry which is preliminary data.</text>
</comment>
<evidence type="ECO:0000313" key="5">
    <source>
        <dbReference type="EMBL" id="MBB5188341.1"/>
    </source>
</evidence>
<dbReference type="AlphaFoldDB" id="A0A840R7M2"/>
<dbReference type="InterPro" id="IPR000498">
    <property type="entry name" value="OmpA-like_TM_dom"/>
</dbReference>
<name>A0A840R7M2_9GAMM</name>
<gene>
    <name evidence="5" type="ORF">HNQ57_002623</name>
</gene>
<sequence length="221" mass="23911">MKILSVVTLTTLVVLPSLVHAEHGASNRYRSGPSMYMFGGLSASEYDFEASDYRYSFGDGSLSDVQVDNESYGLRAGVGFGFSPQLALELGFVDLGKITSTSVSDGSQIVNNGFAAGRVDMDADVDGVFFGVKVHTPIEEPVGLYARFGVYSWEFSGTLEDNSRQGEFSVEGTDPYVGIGLRFAVAHNADLQIGYDHYVLDDDESVNMSANTLSADLVFRF</sequence>
<dbReference type="Proteomes" id="UP000536640">
    <property type="component" value="Unassembled WGS sequence"/>
</dbReference>
<proteinExistence type="inferred from homology"/>
<dbReference type="GO" id="GO:0015288">
    <property type="term" value="F:porin activity"/>
    <property type="evidence" value="ECO:0007669"/>
    <property type="project" value="UniProtKB-KW"/>
</dbReference>
<accession>A0A840R7M2</accession>
<comment type="similarity">
    <text evidence="1">Belongs to the outer membrane OOP (TC 1.B.6) superfamily. OmpA family.</text>
</comment>
<dbReference type="GO" id="GO:0046930">
    <property type="term" value="C:pore complex"/>
    <property type="evidence" value="ECO:0007669"/>
    <property type="project" value="UniProtKB-KW"/>
</dbReference>
<reference evidence="5 6" key="1">
    <citation type="submission" date="2020-08" db="EMBL/GenBank/DDBJ databases">
        <title>Genomic Encyclopedia of Type Strains, Phase IV (KMG-IV): sequencing the most valuable type-strain genomes for metagenomic binning, comparative biology and taxonomic classification.</title>
        <authorList>
            <person name="Goeker M."/>
        </authorList>
    </citation>
    <scope>NUCLEOTIDE SEQUENCE [LARGE SCALE GENOMIC DNA]</scope>
    <source>
        <strain evidence="5 6">DSM 25701</strain>
    </source>
</reference>
<dbReference type="Pfam" id="PF01389">
    <property type="entry name" value="OmpA_membrane"/>
    <property type="match status" value="1"/>
</dbReference>
<keyword evidence="2" id="KW-0406">Ion transport</keyword>
<keyword evidence="6" id="KW-1185">Reference proteome</keyword>
<organism evidence="5 6">
    <name type="scientific">Zhongshania antarctica</name>
    <dbReference type="NCBI Taxonomy" id="641702"/>
    <lineage>
        <taxon>Bacteria</taxon>
        <taxon>Pseudomonadati</taxon>
        <taxon>Pseudomonadota</taxon>
        <taxon>Gammaproteobacteria</taxon>
        <taxon>Cellvibrionales</taxon>
        <taxon>Spongiibacteraceae</taxon>
        <taxon>Zhongshania</taxon>
    </lineage>
</organism>
<keyword evidence="2" id="KW-0813">Transport</keyword>
<dbReference type="EMBL" id="JACHHW010000007">
    <property type="protein sequence ID" value="MBB5188341.1"/>
    <property type="molecule type" value="Genomic_DNA"/>
</dbReference>
<evidence type="ECO:0000256" key="3">
    <source>
        <dbReference type="SAM" id="SignalP"/>
    </source>
</evidence>
<feature type="domain" description="Outer membrane protein OmpA-like transmembrane" evidence="4">
    <location>
        <begin position="63"/>
        <end position="221"/>
    </location>
</feature>
<feature type="chain" id="PRO_5033021227" description="Outer membrane protein OmpA-like transmembrane domain-containing protein" evidence="3">
    <location>
        <begin position="22"/>
        <end position="221"/>
    </location>
</feature>